<dbReference type="AlphaFoldDB" id="A0A0V1HS93"/>
<evidence type="ECO:0000313" key="2">
    <source>
        <dbReference type="Proteomes" id="UP000055024"/>
    </source>
</evidence>
<accession>A0A0V1HS93</accession>
<proteinExistence type="predicted"/>
<sequence length="59" mass="6727">MAIPSEFMITSMAYEFSAVCGSCVLQCVMRERMCRNFGLTVLRKRPSKRLKPDTKGCFT</sequence>
<gene>
    <name evidence="1" type="ORF">T11_1615</name>
</gene>
<comment type="caution">
    <text evidence="1">The sequence shown here is derived from an EMBL/GenBank/DDBJ whole genome shotgun (WGS) entry which is preliminary data.</text>
</comment>
<dbReference type="Proteomes" id="UP000055024">
    <property type="component" value="Unassembled WGS sequence"/>
</dbReference>
<organism evidence="1 2">
    <name type="scientific">Trichinella zimbabwensis</name>
    <dbReference type="NCBI Taxonomy" id="268475"/>
    <lineage>
        <taxon>Eukaryota</taxon>
        <taxon>Metazoa</taxon>
        <taxon>Ecdysozoa</taxon>
        <taxon>Nematoda</taxon>
        <taxon>Enoplea</taxon>
        <taxon>Dorylaimia</taxon>
        <taxon>Trichinellida</taxon>
        <taxon>Trichinellidae</taxon>
        <taxon>Trichinella</taxon>
    </lineage>
</organism>
<reference evidence="1 2" key="1">
    <citation type="submission" date="2015-01" db="EMBL/GenBank/DDBJ databases">
        <title>Evolution of Trichinella species and genotypes.</title>
        <authorList>
            <person name="Korhonen P.K."/>
            <person name="Edoardo P."/>
            <person name="Giuseppe L.R."/>
            <person name="Gasser R.B."/>
        </authorList>
    </citation>
    <scope>NUCLEOTIDE SEQUENCE [LARGE SCALE GENOMIC DNA]</scope>
    <source>
        <strain evidence="1">ISS1029</strain>
    </source>
</reference>
<keyword evidence="2" id="KW-1185">Reference proteome</keyword>
<protein>
    <submittedName>
        <fullName evidence="1">Uncharacterized protein</fullName>
    </submittedName>
</protein>
<evidence type="ECO:0000313" key="1">
    <source>
        <dbReference type="EMBL" id="KRZ13434.1"/>
    </source>
</evidence>
<name>A0A0V1HS93_9BILA</name>
<dbReference type="EMBL" id="JYDP01000032">
    <property type="protein sequence ID" value="KRZ13434.1"/>
    <property type="molecule type" value="Genomic_DNA"/>
</dbReference>